<proteinExistence type="predicted"/>
<dbReference type="EMBL" id="LT634361">
    <property type="protein sequence ID" value="SFZ84170.1"/>
    <property type="molecule type" value="Genomic_DNA"/>
</dbReference>
<sequence length="242" mass="26515">MKKILIAILWVSAITSCTNEPILTEESLRNELGFEQQVLSSELSTKIAENTPEIHFKSIEEAKQFLSGIENFSETNVNFYDELNGLLLRGKLINNSRNLKLNSSELQMRCPPPVFQEFIPCEENGDGGCGNGNIMLSTGNMSFNLQLNVGFNYNSNSSGTSASNLNSHMSGFTLGLSYDHISSSHNVSGNTINFTVNGVINYNIFVEGIGTVYKQNVRLQGSYNPCTGSGSIRRTGPLPILN</sequence>
<evidence type="ECO:0000313" key="1">
    <source>
        <dbReference type="EMBL" id="SFZ84170.1"/>
    </source>
</evidence>
<evidence type="ECO:0000313" key="2">
    <source>
        <dbReference type="Proteomes" id="UP000231564"/>
    </source>
</evidence>
<name>A0A2H1EC57_9FLAO</name>
<dbReference type="KEGG" id="tmar:MARIT_2622"/>
<dbReference type="AlphaFoldDB" id="A0A2H1EC57"/>
<dbReference type="GeneID" id="47724084"/>
<dbReference type="Proteomes" id="UP000231564">
    <property type="component" value="Chromosome MARIT"/>
</dbReference>
<gene>
    <name evidence="1" type="ORF">MARIT_2622</name>
</gene>
<reference evidence="1 2" key="1">
    <citation type="submission" date="2016-11" db="EMBL/GenBank/DDBJ databases">
        <authorList>
            <person name="Jaros S."/>
            <person name="Januszkiewicz K."/>
            <person name="Wedrychowicz H."/>
        </authorList>
    </citation>
    <scope>NUCLEOTIDE SEQUENCE [LARGE SCALE GENOMIC DNA]</scope>
    <source>
        <strain evidence="1">NCIMB 2154T</strain>
    </source>
</reference>
<protein>
    <submittedName>
        <fullName evidence="1">Putative lipoprotein</fullName>
    </submittedName>
</protein>
<keyword evidence="1" id="KW-0449">Lipoprotein</keyword>
<accession>A0A2H1EC57</accession>
<dbReference type="RefSeq" id="WP_024742599.1">
    <property type="nucleotide sequence ID" value="NZ_CP138495.1"/>
</dbReference>
<dbReference type="PROSITE" id="PS51257">
    <property type="entry name" value="PROKAR_LIPOPROTEIN"/>
    <property type="match status" value="1"/>
</dbReference>
<dbReference type="OrthoDB" id="1242268at2"/>
<keyword evidence="2" id="KW-1185">Reference proteome</keyword>
<organism evidence="1 2">
    <name type="scientific">Tenacibaculum maritimum NCIMB 2154</name>
    <dbReference type="NCBI Taxonomy" id="1349785"/>
    <lineage>
        <taxon>Bacteria</taxon>
        <taxon>Pseudomonadati</taxon>
        <taxon>Bacteroidota</taxon>
        <taxon>Flavobacteriia</taxon>
        <taxon>Flavobacteriales</taxon>
        <taxon>Flavobacteriaceae</taxon>
        <taxon>Tenacibaculum</taxon>
    </lineage>
</organism>